<evidence type="ECO:0000256" key="2">
    <source>
        <dbReference type="SAM" id="Coils"/>
    </source>
</evidence>
<dbReference type="Gene3D" id="3.30.479.30">
    <property type="entry name" value="Band 7 domain"/>
    <property type="match status" value="1"/>
</dbReference>
<comment type="subcellular location">
    <subcellularLocation>
        <location evidence="1">Membrane</location>
        <topology evidence="1">Single-pass membrane protein</topology>
    </subcellularLocation>
</comment>
<evidence type="ECO:0000256" key="1">
    <source>
        <dbReference type="ARBA" id="ARBA00004167"/>
    </source>
</evidence>
<dbReference type="SMART" id="SM00244">
    <property type="entry name" value="PHB"/>
    <property type="match status" value="1"/>
</dbReference>
<keyword evidence="3" id="KW-0472">Membrane</keyword>
<dbReference type="CDD" id="cd03401">
    <property type="entry name" value="SPFH_prohibitin"/>
    <property type="match status" value="1"/>
</dbReference>
<gene>
    <name evidence="5" type="ORF">DI603_01935</name>
</gene>
<dbReference type="InterPro" id="IPR000163">
    <property type="entry name" value="Prohibitin"/>
</dbReference>
<organism evidence="5 6">
    <name type="scientific">Roseateles depolymerans</name>
    <dbReference type="NCBI Taxonomy" id="76731"/>
    <lineage>
        <taxon>Bacteria</taxon>
        <taxon>Pseudomonadati</taxon>
        <taxon>Pseudomonadota</taxon>
        <taxon>Betaproteobacteria</taxon>
        <taxon>Burkholderiales</taxon>
        <taxon>Sphaerotilaceae</taxon>
        <taxon>Roseateles</taxon>
    </lineage>
</organism>
<evidence type="ECO:0000259" key="4">
    <source>
        <dbReference type="SMART" id="SM00244"/>
    </source>
</evidence>
<reference evidence="5 6" key="1">
    <citation type="submission" date="2017-08" db="EMBL/GenBank/DDBJ databases">
        <title>Infants hospitalized years apart are colonized by the same room-sourced microbial strains.</title>
        <authorList>
            <person name="Brooks B."/>
            <person name="Olm M.R."/>
            <person name="Firek B.A."/>
            <person name="Baker R."/>
            <person name="Thomas B.C."/>
            <person name="Morowitz M.J."/>
            <person name="Banfield J.F."/>
        </authorList>
    </citation>
    <scope>NUCLEOTIDE SEQUENCE [LARGE SCALE GENOMIC DNA]</scope>
    <source>
        <strain evidence="5">S2_012_000_R2_81</strain>
    </source>
</reference>
<dbReference type="AlphaFoldDB" id="A0A2W5DXZ7"/>
<dbReference type="PANTHER" id="PTHR23222">
    <property type="entry name" value="PROHIBITIN"/>
    <property type="match status" value="1"/>
</dbReference>
<feature type="domain" description="Band 7" evidence="4">
    <location>
        <begin position="29"/>
        <end position="193"/>
    </location>
</feature>
<dbReference type="EMBL" id="QFOD01000001">
    <property type="protein sequence ID" value="PZP36825.1"/>
    <property type="molecule type" value="Genomic_DNA"/>
</dbReference>
<dbReference type="SUPFAM" id="SSF117892">
    <property type="entry name" value="Band 7/SPFH domain"/>
    <property type="match status" value="1"/>
</dbReference>
<keyword evidence="3" id="KW-1133">Transmembrane helix</keyword>
<feature type="transmembrane region" description="Helical" evidence="3">
    <location>
        <begin position="15"/>
        <end position="34"/>
    </location>
</feature>
<dbReference type="PANTHER" id="PTHR23222:SF0">
    <property type="entry name" value="PROHIBITIN 1"/>
    <property type="match status" value="1"/>
</dbReference>
<sequence>MFNEANRLPSGLKRGAQVLAVLGLLWVFAPYGIVPAGTRGVMTTFGRPADEVLNEGIHFRIPLAQRIHLLEVRVQKGEGEGDAASKDLQAVHTRVAINYHLEPHQVAQAFKAIGPTTEVIADRIILPAAQESVKAVTARFTAEELITRRTDVREGIASLLREKMQRHGLVLDEFAIVNFRFSDSFSKAIEAKVGAEQEKLRAERDLQRIRVEAEQKVTQAKAEAESLALQRAQVTPELLKLREVENQRAAIAKWNGVLPTTTYGAVPLIGIAAAAAGR</sequence>
<dbReference type="InterPro" id="IPR001107">
    <property type="entry name" value="Band_7"/>
</dbReference>
<keyword evidence="3" id="KW-0812">Transmembrane</keyword>
<dbReference type="InterPro" id="IPR036013">
    <property type="entry name" value="Band_7/SPFH_dom_sf"/>
</dbReference>
<comment type="caution">
    <text evidence="5">The sequence shown here is derived from an EMBL/GenBank/DDBJ whole genome shotgun (WGS) entry which is preliminary data.</text>
</comment>
<dbReference type="Pfam" id="PF01145">
    <property type="entry name" value="Band_7"/>
    <property type="match status" value="1"/>
</dbReference>
<name>A0A2W5DXZ7_9BURK</name>
<dbReference type="GO" id="GO:0016020">
    <property type="term" value="C:membrane"/>
    <property type="evidence" value="ECO:0007669"/>
    <property type="project" value="UniProtKB-SubCell"/>
</dbReference>
<accession>A0A2W5DXZ7</accession>
<evidence type="ECO:0000256" key="3">
    <source>
        <dbReference type="SAM" id="Phobius"/>
    </source>
</evidence>
<evidence type="ECO:0000313" key="6">
    <source>
        <dbReference type="Proteomes" id="UP000249633"/>
    </source>
</evidence>
<dbReference type="PRINTS" id="PR00679">
    <property type="entry name" value="PROHIBITIN"/>
</dbReference>
<dbReference type="Proteomes" id="UP000249633">
    <property type="component" value="Unassembled WGS sequence"/>
</dbReference>
<evidence type="ECO:0000313" key="5">
    <source>
        <dbReference type="EMBL" id="PZP36825.1"/>
    </source>
</evidence>
<protein>
    <submittedName>
        <fullName evidence="5">HflC protein</fullName>
    </submittedName>
</protein>
<proteinExistence type="predicted"/>
<keyword evidence="2" id="KW-0175">Coiled coil</keyword>
<feature type="coiled-coil region" evidence="2">
    <location>
        <begin position="192"/>
        <end position="230"/>
    </location>
</feature>